<keyword evidence="1" id="KW-1133">Transmembrane helix</keyword>
<sequence length="609" mass="66392">MAQTKAQEALHPLFSSPKRLMIGGLFVLMAVWLIQTSSGIPAYRSFAPIELSSNVVATMGLAWTIIQLRAYRATPRLRRAWASCAVGMALLAIEGSLGETFLDVAHGPAEMGLSIAVWLLAAYLIFRGGRVFAPRRSVVAILWIGFAIQLAAQTVGWISVAWPDYSQSTEWLEYLNDMGELSAVLAYICALLLAEFGPLKNYQFPAASIGRKARAVIRDFGLLQAGRRPTQTPLRGALTRGIARGAMLFWRVLSLAPSVQMSGGPNVLRQVVDLVRLGAKGVSPQSYYALGLFHVSRRAAVDEFMTNAETNGGLAAGIRRQASCPLPVDELNDRLLFGRLCEAAELPAAPVYATVARGVVTSSRDHAAFDRDLVVQDRRGGARTARRFRRIEPFVYRGPFGETLGFDDILMRLASAPGDMLIQPGLRNHESVAFLSDESQVVFRAVTCLDDATGAPRVTHGLARVRSSAAADWARSREQVWGAAIDLETGALGALYGDAPSVERCDDHPVTGVAVRGVRLKHWPEICALAARAHAAFGGWAIICWDIVLTPRGAVILHGDLRIDFDFLQRCYGTPLGRSPLGPTMDRRLDALLAEQLERFTLDGRRTTY</sequence>
<dbReference type="OrthoDB" id="8434533at2"/>
<evidence type="ECO:0000313" key="3">
    <source>
        <dbReference type="EMBL" id="RXF73730.1"/>
    </source>
</evidence>
<keyword evidence="1" id="KW-0812">Transmembrane</keyword>
<dbReference type="EMBL" id="RYFI01000007">
    <property type="protein sequence ID" value="RXF73730.1"/>
    <property type="molecule type" value="Genomic_DNA"/>
</dbReference>
<keyword evidence="1" id="KW-0472">Membrane</keyword>
<protein>
    <recommendedName>
        <fullName evidence="2">Alpha-L-glutamate ligase-related protein ATP-grasp domain-containing protein</fullName>
    </recommendedName>
</protein>
<dbReference type="InterPro" id="IPR039523">
    <property type="entry name" value="RimK-rel_E_lig_ATP-grasp"/>
</dbReference>
<evidence type="ECO:0000256" key="1">
    <source>
        <dbReference type="SAM" id="Phobius"/>
    </source>
</evidence>
<name>A0A4Q0MJI0_9HYPH</name>
<dbReference type="AlphaFoldDB" id="A0A4Q0MJI0"/>
<feature type="transmembrane region" description="Helical" evidence="1">
    <location>
        <begin position="20"/>
        <end position="40"/>
    </location>
</feature>
<feature type="transmembrane region" description="Helical" evidence="1">
    <location>
        <begin position="109"/>
        <end position="126"/>
    </location>
</feature>
<organism evidence="3 4">
    <name type="scientific">Hansschlegelia zhihuaiae</name>
    <dbReference type="NCBI Taxonomy" id="405005"/>
    <lineage>
        <taxon>Bacteria</taxon>
        <taxon>Pseudomonadati</taxon>
        <taxon>Pseudomonadota</taxon>
        <taxon>Alphaproteobacteria</taxon>
        <taxon>Hyphomicrobiales</taxon>
        <taxon>Methylopilaceae</taxon>
        <taxon>Hansschlegelia</taxon>
    </lineage>
</organism>
<evidence type="ECO:0000313" key="4">
    <source>
        <dbReference type="Proteomes" id="UP000289708"/>
    </source>
</evidence>
<feature type="transmembrane region" description="Helical" evidence="1">
    <location>
        <begin position="80"/>
        <end position="97"/>
    </location>
</feature>
<gene>
    <name evidence="3" type="ORF">EK403_09090</name>
</gene>
<keyword evidence="4" id="KW-1185">Reference proteome</keyword>
<comment type="caution">
    <text evidence="3">The sequence shown here is derived from an EMBL/GenBank/DDBJ whole genome shotgun (WGS) entry which is preliminary data.</text>
</comment>
<accession>A0A4Q0MJI0</accession>
<proteinExistence type="predicted"/>
<dbReference type="RefSeq" id="WP_128777176.1">
    <property type="nucleotide sequence ID" value="NZ_RYFI01000007.1"/>
</dbReference>
<feature type="domain" description="Alpha-L-glutamate ligase-related protein ATP-grasp" evidence="2">
    <location>
        <begin position="413"/>
        <end position="569"/>
    </location>
</feature>
<dbReference type="Proteomes" id="UP000289708">
    <property type="component" value="Unassembled WGS sequence"/>
</dbReference>
<dbReference type="Pfam" id="PF14397">
    <property type="entry name" value="ATPgrasp_ST"/>
    <property type="match status" value="1"/>
</dbReference>
<evidence type="ECO:0000259" key="2">
    <source>
        <dbReference type="Pfam" id="PF14397"/>
    </source>
</evidence>
<feature type="transmembrane region" description="Helical" evidence="1">
    <location>
        <begin position="46"/>
        <end position="68"/>
    </location>
</feature>
<reference evidence="3 4" key="1">
    <citation type="submission" date="2018-12" db="EMBL/GenBank/DDBJ databases">
        <title>bacterium Hansschlegelia zhihuaiae S113.</title>
        <authorList>
            <person name="He J."/>
        </authorList>
    </citation>
    <scope>NUCLEOTIDE SEQUENCE [LARGE SCALE GENOMIC DNA]</scope>
    <source>
        <strain evidence="3 4">S 113</strain>
    </source>
</reference>
<feature type="transmembrane region" description="Helical" evidence="1">
    <location>
        <begin position="138"/>
        <end position="161"/>
    </location>
</feature>